<organism evidence="2 3">
    <name type="scientific">Streptomyces himalayensis subsp. himalayensis</name>
    <dbReference type="NCBI Taxonomy" id="2756131"/>
    <lineage>
        <taxon>Bacteria</taxon>
        <taxon>Bacillati</taxon>
        <taxon>Actinomycetota</taxon>
        <taxon>Actinomycetes</taxon>
        <taxon>Kitasatosporales</taxon>
        <taxon>Streptomycetaceae</taxon>
        <taxon>Streptomyces</taxon>
        <taxon>Streptomyces himalayensis</taxon>
    </lineage>
</organism>
<evidence type="ECO:0000313" key="3">
    <source>
        <dbReference type="Proteomes" id="UP000545761"/>
    </source>
</evidence>
<proteinExistence type="predicted"/>
<dbReference type="RefSeq" id="WP_181662499.1">
    <property type="nucleotide sequence ID" value="NZ_JACEHE010000050.1"/>
</dbReference>
<sequence length="1050" mass="108566">MAQHLTFVLDGRDNLSPALNHAGNSAAQLQQRLAGVTRDANGRLRDLRGRFLSAADAAQVMAGGMPVLANRLGDVASAGGNAAGALGGSGGGLTPALLAVAGAAGLSVLPALGALVPMMAGVGVAAGTLKLGFKGVGEALEQAGKDKKKYQEALKKLGPEQREFTKALVDAKKQFEPIGREIQKAMLPAFTKTVKAAGPVVKILGDSMTDMAEGFGKAADGVTRLLKDSGFQRDFTDVLRLGNTFVKDMAGGVGRLGVALFDFGAKSEPTLKALSGGLSDLLGKGLPGMFKGLETGIDGSAKFLDGFFGMVNQLLPAIGRLSGAVARELGPLLGQTFKMFGTTGAGAMDAFRSALVLLRPVFRDIGFGLTTIRDVAALVGPTLKDTALGIIGAFAPVGTEVDKAAGPLQRLNGWVKENKIGIMEAARVFGGAVIDMVDAAVQSTPSIIRAFRLVAIGVLGSLDGIVSGAATAFSWVPGIGPKLKKANTEFDRFRGRFLDSLDSAERGSRDFAASVGPRLAAGKLKLDINNWNAQIAEAKRQMKSVPPSKRADLKAHIADLQAKVRRAKADLASVRSRTVTLTTRYVVVGGQARQSGAQGSQLKYASGGLVRTPGFPGGGLVEGPGSGTSDSILARVSNGEFVVRARSVARYGVAFLKAINEGRLGLAAATGGSGGAGGDVARGLALGMEGASGSVLSAARRMAAAVTTGVRAELQIASPSKKMQALAKDVGAGFIKGLPGSRDKIKATAADLAKDIWAAFSGSKDNRLVAMVNKQTKKLMDLASKRDSIGAKIKAAKEFAETTRVGAKKSASLGSMFGGEEEVTAAGIQQKLAQKLTKMKTFTSYIKTLAKRGLNKTMLREILEMGPEEGYAYASALAGANSSIFKEINSTQYKINDQAERLGRTGADVLYDSGKNAGKGFLAGLQAEKKSIEKLMLDIAKGMQKAIKKALGIKSPSTVMARLGAYSTEGLARGLVQALPAVDQALDTVAGRVAATRPAIGRPAAVAASGQAPIIVNISGALDPEAVAMQIEKVLTRLKRNRGGAKLNFV</sequence>
<comment type="caution">
    <text evidence="2">The sequence shown here is derived from an EMBL/GenBank/DDBJ whole genome shotgun (WGS) entry which is preliminary data.</text>
</comment>
<dbReference type="Proteomes" id="UP000545761">
    <property type="component" value="Unassembled WGS sequence"/>
</dbReference>
<evidence type="ECO:0008006" key="4">
    <source>
        <dbReference type="Google" id="ProtNLM"/>
    </source>
</evidence>
<name>A0A7W0DUP2_9ACTN</name>
<dbReference type="EMBL" id="JACEHE010000050">
    <property type="protein sequence ID" value="MBA2951584.1"/>
    <property type="molecule type" value="Genomic_DNA"/>
</dbReference>
<accession>A0A7W0DUP2</accession>
<keyword evidence="1" id="KW-0175">Coiled coil</keyword>
<evidence type="ECO:0000313" key="2">
    <source>
        <dbReference type="EMBL" id="MBA2951584.1"/>
    </source>
</evidence>
<evidence type="ECO:0000256" key="1">
    <source>
        <dbReference type="SAM" id="Coils"/>
    </source>
</evidence>
<protein>
    <recommendedName>
        <fullName evidence="4">Tape measure protein</fullName>
    </recommendedName>
</protein>
<feature type="coiled-coil region" evidence="1">
    <location>
        <begin position="521"/>
        <end position="577"/>
    </location>
</feature>
<gene>
    <name evidence="2" type="ORF">H1D24_38995</name>
</gene>
<reference evidence="2 3" key="1">
    <citation type="submission" date="2020-07" db="EMBL/GenBank/DDBJ databases">
        <title>Streptomyces isolated from Indian soil.</title>
        <authorList>
            <person name="Mandal S."/>
            <person name="Maiti P.K."/>
        </authorList>
    </citation>
    <scope>NUCLEOTIDE SEQUENCE [LARGE SCALE GENOMIC DNA]</scope>
    <source>
        <strain evidence="2 3">PSKA28</strain>
    </source>
</reference>
<dbReference type="AlphaFoldDB" id="A0A7W0DUP2"/>